<feature type="compositionally biased region" description="Low complexity" evidence="2">
    <location>
        <begin position="132"/>
        <end position="164"/>
    </location>
</feature>
<dbReference type="SUPFAM" id="SSF63817">
    <property type="entry name" value="Sortase"/>
    <property type="match status" value="1"/>
</dbReference>
<dbReference type="Gene3D" id="2.40.260.10">
    <property type="entry name" value="Sortase"/>
    <property type="match status" value="1"/>
</dbReference>
<keyword evidence="4" id="KW-1185">Reference proteome</keyword>
<dbReference type="CDD" id="cd05830">
    <property type="entry name" value="Sortase_E"/>
    <property type="match status" value="1"/>
</dbReference>
<proteinExistence type="predicted"/>
<dbReference type="InterPro" id="IPR042003">
    <property type="entry name" value="Sortase_E"/>
</dbReference>
<evidence type="ECO:0008006" key="5">
    <source>
        <dbReference type="Google" id="ProtNLM"/>
    </source>
</evidence>
<dbReference type="Proteomes" id="UP001321477">
    <property type="component" value="Chromosome"/>
</dbReference>
<evidence type="ECO:0000256" key="2">
    <source>
        <dbReference type="SAM" id="MobiDB-lite"/>
    </source>
</evidence>
<organism evidence="3 4">
    <name type="scientific">Agromyces marinus</name>
    <dbReference type="NCBI Taxonomy" id="1389020"/>
    <lineage>
        <taxon>Bacteria</taxon>
        <taxon>Bacillati</taxon>
        <taxon>Actinomycetota</taxon>
        <taxon>Actinomycetes</taxon>
        <taxon>Micrococcales</taxon>
        <taxon>Microbacteriaceae</taxon>
        <taxon>Agromyces</taxon>
    </lineage>
</organism>
<evidence type="ECO:0000313" key="3">
    <source>
        <dbReference type="EMBL" id="BDZ54748.1"/>
    </source>
</evidence>
<dbReference type="EMBL" id="AP027734">
    <property type="protein sequence ID" value="BDZ54748.1"/>
    <property type="molecule type" value="Genomic_DNA"/>
</dbReference>
<evidence type="ECO:0000313" key="4">
    <source>
        <dbReference type="Proteomes" id="UP001321477"/>
    </source>
</evidence>
<feature type="region of interest" description="Disordered" evidence="2">
    <location>
        <begin position="132"/>
        <end position="187"/>
    </location>
</feature>
<dbReference type="Pfam" id="PF04203">
    <property type="entry name" value="Sortase"/>
    <property type="match status" value="1"/>
</dbReference>
<reference evidence="4" key="1">
    <citation type="journal article" date="2019" name="Int. J. Syst. Evol. Microbiol.">
        <title>The Global Catalogue of Microorganisms (GCM) 10K type strain sequencing project: providing services to taxonomists for standard genome sequencing and annotation.</title>
        <authorList>
            <consortium name="The Broad Institute Genomics Platform"/>
            <consortium name="The Broad Institute Genome Sequencing Center for Infectious Disease"/>
            <person name="Wu L."/>
            <person name="Ma J."/>
        </authorList>
    </citation>
    <scope>NUCLEOTIDE SEQUENCE [LARGE SCALE GENOMIC DNA]</scope>
    <source>
        <strain evidence="4">NBRC 109019</strain>
    </source>
</reference>
<sequence>MLVTAGALVLLFLGWQLWWNDAISAAQQSSAASALSNRWHQAVPPSGAGDAPEPHVEPLVADGAPGYGEPFAVMYVPRFGEDSQRTIAEGTGLDVLNSVESGVGHYQGTQMPGAVGNFAIAAHRSAYGGGCTRSISSGSATASTSRRATAGTPTGSATSSTSHPTRSRCSLRFRTGPERRRSIASSP</sequence>
<evidence type="ECO:0000256" key="1">
    <source>
        <dbReference type="ARBA" id="ARBA00022801"/>
    </source>
</evidence>
<dbReference type="InterPro" id="IPR023365">
    <property type="entry name" value="Sortase_dom-sf"/>
</dbReference>
<gene>
    <name evidence="3" type="ORF">GCM10025870_18210</name>
</gene>
<protein>
    <recommendedName>
        <fullName evidence="5">Class E sortase</fullName>
    </recommendedName>
</protein>
<accession>A0ABN6YC11</accession>
<keyword evidence="1" id="KW-0378">Hydrolase</keyword>
<name>A0ABN6YC11_9MICO</name>
<dbReference type="InterPro" id="IPR005754">
    <property type="entry name" value="Sortase"/>
</dbReference>